<evidence type="ECO:0000313" key="2">
    <source>
        <dbReference type="EMBL" id="QNI17534.1"/>
    </source>
</evidence>
<keyword evidence="1" id="KW-0472">Membrane</keyword>
<sequence>MPLPSIRPGSLQLPEFQHPVFARTQAFMGVSSGQLNFRGGDEMRGSPGRQAGFSLLELSIVLAIMAMLAVAAVPRYMEEINRNRSRVTTENTQAILDAARAYRLSKGAWPGGASCINAISEMVSQSPAMLPSGLDVNKYNNTVSTSCTAWTFSVDQSIVEDWDGVLANNLPGTSIVNASQNRIRSTIGIPGSETANDAKLSRVAEQNVELNRMRTNLLLGNNDIKEVGRIEAVNAAISGLAEASQLRVNGVSQFNGEGTFQDGISLQKVVQENTSCPKTGAIARSSAGVILSCQSGLWTGSKGTLDGPYRVSGSSLGAWTMCTLNYGSGNSKSLTFSNGNWFYSGSGTQVVYCYK</sequence>
<protein>
    <recommendedName>
        <fullName evidence="3">Prepilin-type N-terminal cleavage/methylation domain-containing protein</fullName>
    </recommendedName>
</protein>
<dbReference type="RefSeq" id="WP_260419327.1">
    <property type="nucleotide sequence ID" value="NZ_CP081348.1"/>
</dbReference>
<dbReference type="SUPFAM" id="SSF54523">
    <property type="entry name" value="Pili subunits"/>
    <property type="match status" value="1"/>
</dbReference>
<feature type="transmembrane region" description="Helical" evidence="1">
    <location>
        <begin position="53"/>
        <end position="76"/>
    </location>
</feature>
<geneLocation type="plasmid" evidence="2">
    <name>pSE5416-KPC</name>
</geneLocation>
<dbReference type="NCBIfam" id="TIGR02532">
    <property type="entry name" value="IV_pilin_GFxxxE"/>
    <property type="match status" value="1"/>
</dbReference>
<keyword evidence="2" id="KW-0614">Plasmid</keyword>
<reference evidence="2" key="1">
    <citation type="submission" date="2019-12" db="EMBL/GenBank/DDBJ databases">
        <title>Compelete sequence of pSE5416-KPC.</title>
        <authorList>
            <person name="Zhou D."/>
        </authorList>
    </citation>
    <scope>NUCLEOTIDE SEQUENCE</scope>
    <source>
        <strain evidence="2">SE5416</strain>
        <plasmid evidence="2">pSE5416-KPC</plasmid>
    </source>
</reference>
<evidence type="ECO:0008006" key="3">
    <source>
        <dbReference type="Google" id="ProtNLM"/>
    </source>
</evidence>
<dbReference type="EMBL" id="MN894887">
    <property type="protein sequence ID" value="QNI17534.1"/>
    <property type="molecule type" value="Genomic_DNA"/>
</dbReference>
<dbReference type="Gene3D" id="3.30.700.10">
    <property type="entry name" value="Glycoprotein, Type 4 Pilin"/>
    <property type="match status" value="1"/>
</dbReference>
<dbReference type="InterPro" id="IPR045584">
    <property type="entry name" value="Pilin-like"/>
</dbReference>
<dbReference type="PROSITE" id="PS00409">
    <property type="entry name" value="PROKAR_NTER_METHYL"/>
    <property type="match status" value="1"/>
</dbReference>
<name>A0A7S6K331_PSEAI</name>
<proteinExistence type="predicted"/>
<accession>A0A7S6K331</accession>
<evidence type="ECO:0000256" key="1">
    <source>
        <dbReference type="SAM" id="Phobius"/>
    </source>
</evidence>
<keyword evidence="1" id="KW-0812">Transmembrane</keyword>
<keyword evidence="1" id="KW-1133">Transmembrane helix</keyword>
<organism evidence="2">
    <name type="scientific">Pseudomonas aeruginosa</name>
    <dbReference type="NCBI Taxonomy" id="287"/>
    <lineage>
        <taxon>Bacteria</taxon>
        <taxon>Pseudomonadati</taxon>
        <taxon>Pseudomonadota</taxon>
        <taxon>Gammaproteobacteria</taxon>
        <taxon>Pseudomonadales</taxon>
        <taxon>Pseudomonadaceae</taxon>
        <taxon>Pseudomonas</taxon>
    </lineage>
</organism>
<dbReference type="InterPro" id="IPR012902">
    <property type="entry name" value="N_methyl_site"/>
</dbReference>
<dbReference type="AlphaFoldDB" id="A0A7S6K331"/>
<dbReference type="Pfam" id="PF07963">
    <property type="entry name" value="N_methyl"/>
    <property type="match status" value="1"/>
</dbReference>